<reference evidence="5 6" key="1">
    <citation type="submission" date="2018-12" db="EMBL/GenBank/DDBJ databases">
        <authorList>
            <person name="Yang Y."/>
        </authorList>
    </citation>
    <scope>NUCLEOTIDE SEQUENCE [LARGE SCALE GENOMIC DNA]</scope>
    <source>
        <strain evidence="5 6">L-25-5w-1</strain>
    </source>
</reference>
<dbReference type="Pfam" id="PF00356">
    <property type="entry name" value="LacI"/>
    <property type="match status" value="1"/>
</dbReference>
<dbReference type="CDD" id="cd01392">
    <property type="entry name" value="HTH_LacI"/>
    <property type="match status" value="1"/>
</dbReference>
<accession>A0A3S0JKU7</accession>
<dbReference type="Pfam" id="PF00532">
    <property type="entry name" value="Peripla_BP_1"/>
    <property type="match status" value="1"/>
</dbReference>
<dbReference type="PROSITE" id="PS00356">
    <property type="entry name" value="HTH_LACI_1"/>
    <property type="match status" value="1"/>
</dbReference>
<dbReference type="AlphaFoldDB" id="A0A3S0JKU7"/>
<keyword evidence="6" id="KW-1185">Reference proteome</keyword>
<name>A0A3S0JKU7_9PROT</name>
<evidence type="ECO:0000256" key="2">
    <source>
        <dbReference type="ARBA" id="ARBA00023125"/>
    </source>
</evidence>
<gene>
    <name evidence="5" type="ORF">EJ903_05460</name>
</gene>
<dbReference type="SUPFAM" id="SSF53822">
    <property type="entry name" value="Periplasmic binding protein-like I"/>
    <property type="match status" value="1"/>
</dbReference>
<evidence type="ECO:0000313" key="6">
    <source>
        <dbReference type="Proteomes" id="UP000277007"/>
    </source>
</evidence>
<feature type="domain" description="HTH lacI-type" evidence="4">
    <location>
        <begin position="11"/>
        <end position="65"/>
    </location>
</feature>
<evidence type="ECO:0000256" key="3">
    <source>
        <dbReference type="ARBA" id="ARBA00023163"/>
    </source>
</evidence>
<dbReference type="EMBL" id="RXMA01000003">
    <property type="protein sequence ID" value="RTR23015.1"/>
    <property type="molecule type" value="Genomic_DNA"/>
</dbReference>
<dbReference type="RefSeq" id="WP_126612888.1">
    <property type="nucleotide sequence ID" value="NZ_JBHUCY010000004.1"/>
</dbReference>
<keyword evidence="1" id="KW-0805">Transcription regulation</keyword>
<dbReference type="Gene3D" id="1.10.260.40">
    <property type="entry name" value="lambda repressor-like DNA-binding domains"/>
    <property type="match status" value="1"/>
</dbReference>
<keyword evidence="3" id="KW-0804">Transcription</keyword>
<dbReference type="InterPro" id="IPR001761">
    <property type="entry name" value="Peripla_BP/Lac1_sug-bd_dom"/>
</dbReference>
<dbReference type="SUPFAM" id="SSF47413">
    <property type="entry name" value="lambda repressor-like DNA-binding domains"/>
    <property type="match status" value="1"/>
</dbReference>
<dbReference type="SMART" id="SM00354">
    <property type="entry name" value="HTH_LACI"/>
    <property type="match status" value="1"/>
</dbReference>
<dbReference type="PROSITE" id="PS50932">
    <property type="entry name" value="HTH_LACI_2"/>
    <property type="match status" value="1"/>
</dbReference>
<organism evidence="5 6">
    <name type="scientific">Azospirillum griseum</name>
    <dbReference type="NCBI Taxonomy" id="2496639"/>
    <lineage>
        <taxon>Bacteria</taxon>
        <taxon>Pseudomonadati</taxon>
        <taxon>Pseudomonadota</taxon>
        <taxon>Alphaproteobacteria</taxon>
        <taxon>Rhodospirillales</taxon>
        <taxon>Azospirillaceae</taxon>
        <taxon>Azospirillum</taxon>
    </lineage>
</organism>
<dbReference type="Gene3D" id="3.40.50.2300">
    <property type="match status" value="2"/>
</dbReference>
<dbReference type="PANTHER" id="PTHR30146:SF33">
    <property type="entry name" value="TRANSCRIPTIONAL REGULATOR"/>
    <property type="match status" value="1"/>
</dbReference>
<sequence length="334" mass="34878">MDGRGKTAATVTLAEVAAAAGVGESTVSRVLRNHGSFSAKTRDRVMEAVNRLGYVPNMIAGTLASAGSRLVGIVVPSFSNIVFADVLRGASQAMEGSGHQAVIGVSDYDPAREEELIASMLSWRPAAILLAGLEHTERARAMLTGGGARVAEMLDIDGPGLDLVVGFATAETGRASARHLLARGYRRIGYVGHDLTRDTRAAKRLAGFEAALADAGLALTDRDIAPVPSSVEVGRDGLDRLLARAPDLDAVYFSNDDMAVGGYFLCLSRGIAIPDRLALFGYNGLDVARLTPQPIATIRTPRVRIGELAAQLALSGAPAQTVDVGFEVIEGATA</sequence>
<dbReference type="InterPro" id="IPR028082">
    <property type="entry name" value="Peripla_BP_I"/>
</dbReference>
<dbReference type="Proteomes" id="UP000277007">
    <property type="component" value="Unassembled WGS sequence"/>
</dbReference>
<proteinExistence type="predicted"/>
<comment type="caution">
    <text evidence="5">The sequence shown here is derived from an EMBL/GenBank/DDBJ whole genome shotgun (WGS) entry which is preliminary data.</text>
</comment>
<evidence type="ECO:0000259" key="4">
    <source>
        <dbReference type="PROSITE" id="PS50932"/>
    </source>
</evidence>
<dbReference type="CDD" id="cd01575">
    <property type="entry name" value="PBP1_GntR"/>
    <property type="match status" value="1"/>
</dbReference>
<evidence type="ECO:0000256" key="1">
    <source>
        <dbReference type="ARBA" id="ARBA00023015"/>
    </source>
</evidence>
<evidence type="ECO:0000313" key="5">
    <source>
        <dbReference type="EMBL" id="RTR23015.1"/>
    </source>
</evidence>
<dbReference type="InterPro" id="IPR010982">
    <property type="entry name" value="Lambda_DNA-bd_dom_sf"/>
</dbReference>
<dbReference type="OrthoDB" id="7170131at2"/>
<keyword evidence="2 5" id="KW-0238">DNA-binding</keyword>
<dbReference type="GO" id="GO:0003700">
    <property type="term" value="F:DNA-binding transcription factor activity"/>
    <property type="evidence" value="ECO:0007669"/>
    <property type="project" value="TreeGrafter"/>
</dbReference>
<dbReference type="GO" id="GO:0000976">
    <property type="term" value="F:transcription cis-regulatory region binding"/>
    <property type="evidence" value="ECO:0007669"/>
    <property type="project" value="TreeGrafter"/>
</dbReference>
<protein>
    <submittedName>
        <fullName evidence="5">LacI family DNA-binding transcriptional regulator</fullName>
    </submittedName>
</protein>
<dbReference type="InterPro" id="IPR000843">
    <property type="entry name" value="HTH_LacI"/>
</dbReference>
<dbReference type="PANTHER" id="PTHR30146">
    <property type="entry name" value="LACI-RELATED TRANSCRIPTIONAL REPRESSOR"/>
    <property type="match status" value="1"/>
</dbReference>